<evidence type="ECO:0000256" key="3">
    <source>
        <dbReference type="ARBA" id="ARBA00022722"/>
    </source>
</evidence>
<dbReference type="Gene3D" id="3.30.920.30">
    <property type="entry name" value="Hypothetical protein"/>
    <property type="match status" value="1"/>
</dbReference>
<evidence type="ECO:0000313" key="8">
    <source>
        <dbReference type="EMBL" id="RJP18438.1"/>
    </source>
</evidence>
<accession>A0A3A4NAG2</accession>
<dbReference type="AlphaFoldDB" id="A0A3A4NAG2"/>
<evidence type="ECO:0000256" key="7">
    <source>
        <dbReference type="ARBA" id="ARBA00023016"/>
    </source>
</evidence>
<reference evidence="8 9" key="1">
    <citation type="journal article" date="2017" name="ISME J.">
        <title>Energy and carbon metabolisms in a deep terrestrial subsurface fluid microbial community.</title>
        <authorList>
            <person name="Momper L."/>
            <person name="Jungbluth S.P."/>
            <person name="Lee M.D."/>
            <person name="Amend J.P."/>
        </authorList>
    </citation>
    <scope>NUCLEOTIDE SEQUENCE [LARGE SCALE GENOMIC DNA]</scope>
    <source>
        <strain evidence="8">SURF_5</strain>
    </source>
</reference>
<dbReference type="GO" id="GO:0016787">
    <property type="term" value="F:hydrolase activity"/>
    <property type="evidence" value="ECO:0007669"/>
    <property type="project" value="UniProtKB-KW"/>
</dbReference>
<dbReference type="EMBL" id="QZKU01000101">
    <property type="protein sequence ID" value="RJP18438.1"/>
    <property type="molecule type" value="Genomic_DNA"/>
</dbReference>
<dbReference type="Proteomes" id="UP000265882">
    <property type="component" value="Unassembled WGS sequence"/>
</dbReference>
<evidence type="ECO:0000256" key="4">
    <source>
        <dbReference type="ARBA" id="ARBA00022759"/>
    </source>
</evidence>
<name>A0A3A4NAG2_ABYX5</name>
<dbReference type="InterPro" id="IPR038570">
    <property type="entry name" value="HicA_sf"/>
</dbReference>
<keyword evidence="2" id="KW-1277">Toxin-antitoxin system</keyword>
<keyword evidence="6" id="KW-0694">RNA-binding</keyword>
<comment type="caution">
    <text evidence="8">The sequence shown here is derived from an EMBL/GenBank/DDBJ whole genome shotgun (WGS) entry which is preliminary data.</text>
</comment>
<dbReference type="SUPFAM" id="SSF54786">
    <property type="entry name" value="YcfA/nrd intein domain"/>
    <property type="match status" value="1"/>
</dbReference>
<dbReference type="InterPro" id="IPR012933">
    <property type="entry name" value="HicA_mRNA_interferase"/>
</dbReference>
<proteinExistence type="inferred from homology"/>
<keyword evidence="3" id="KW-0540">Nuclease</keyword>
<evidence type="ECO:0000256" key="2">
    <source>
        <dbReference type="ARBA" id="ARBA00022649"/>
    </source>
</evidence>
<keyword evidence="5" id="KW-0378">Hydrolase</keyword>
<evidence type="ECO:0000256" key="5">
    <source>
        <dbReference type="ARBA" id="ARBA00022801"/>
    </source>
</evidence>
<gene>
    <name evidence="8" type="ORF">C4520_14385</name>
</gene>
<dbReference type="GO" id="GO:0003729">
    <property type="term" value="F:mRNA binding"/>
    <property type="evidence" value="ECO:0007669"/>
    <property type="project" value="InterPro"/>
</dbReference>
<keyword evidence="7" id="KW-0346">Stress response</keyword>
<organism evidence="8 9">
    <name type="scientific">Abyssobacteria bacterium (strain SURF_5)</name>
    <dbReference type="NCBI Taxonomy" id="2093360"/>
    <lineage>
        <taxon>Bacteria</taxon>
        <taxon>Pseudomonadati</taxon>
        <taxon>Candidatus Hydrogenedentota</taxon>
        <taxon>Candidatus Abyssobacteria</taxon>
    </lineage>
</organism>
<evidence type="ECO:0000313" key="9">
    <source>
        <dbReference type="Proteomes" id="UP000265882"/>
    </source>
</evidence>
<evidence type="ECO:0000256" key="6">
    <source>
        <dbReference type="ARBA" id="ARBA00022884"/>
    </source>
</evidence>
<dbReference type="GO" id="GO:0004519">
    <property type="term" value="F:endonuclease activity"/>
    <property type="evidence" value="ECO:0007669"/>
    <property type="project" value="UniProtKB-KW"/>
</dbReference>
<dbReference type="Pfam" id="PF07927">
    <property type="entry name" value="HicA_toxin"/>
    <property type="match status" value="1"/>
</dbReference>
<keyword evidence="4" id="KW-0255">Endonuclease</keyword>
<protein>
    <submittedName>
        <fullName evidence="8">Addiction module toxin, HicA family</fullName>
    </submittedName>
</protein>
<evidence type="ECO:0000256" key="1">
    <source>
        <dbReference type="ARBA" id="ARBA00006620"/>
    </source>
</evidence>
<sequence length="67" mass="7718">MPKQPRLTPQEAETLLLKAGFQLIRSRGSHRIYMKDGKRIIIPFHAGKILHPKISKRIFDVIEQAAK</sequence>
<comment type="similarity">
    <text evidence="1">Belongs to the HicA mRNA interferase family.</text>
</comment>